<dbReference type="EMBL" id="JAYKXN010000003">
    <property type="protein sequence ID" value="KAK7300143.1"/>
    <property type="molecule type" value="Genomic_DNA"/>
</dbReference>
<dbReference type="AlphaFoldDB" id="A0AAN9JJM2"/>
<proteinExistence type="predicted"/>
<protein>
    <submittedName>
        <fullName evidence="1">Uncharacterized protein</fullName>
    </submittedName>
</protein>
<organism evidence="1 2">
    <name type="scientific">Clitoria ternatea</name>
    <name type="common">Butterfly pea</name>
    <dbReference type="NCBI Taxonomy" id="43366"/>
    <lineage>
        <taxon>Eukaryota</taxon>
        <taxon>Viridiplantae</taxon>
        <taxon>Streptophyta</taxon>
        <taxon>Embryophyta</taxon>
        <taxon>Tracheophyta</taxon>
        <taxon>Spermatophyta</taxon>
        <taxon>Magnoliopsida</taxon>
        <taxon>eudicotyledons</taxon>
        <taxon>Gunneridae</taxon>
        <taxon>Pentapetalae</taxon>
        <taxon>rosids</taxon>
        <taxon>fabids</taxon>
        <taxon>Fabales</taxon>
        <taxon>Fabaceae</taxon>
        <taxon>Papilionoideae</taxon>
        <taxon>50 kb inversion clade</taxon>
        <taxon>NPAAA clade</taxon>
        <taxon>indigoferoid/millettioid clade</taxon>
        <taxon>Phaseoleae</taxon>
        <taxon>Clitoria</taxon>
    </lineage>
</organism>
<comment type="caution">
    <text evidence="1">The sequence shown here is derived from an EMBL/GenBank/DDBJ whole genome shotgun (WGS) entry which is preliminary data.</text>
</comment>
<reference evidence="1 2" key="1">
    <citation type="submission" date="2024-01" db="EMBL/GenBank/DDBJ databases">
        <title>The genomes of 5 underutilized Papilionoideae crops provide insights into root nodulation and disease resistance.</title>
        <authorList>
            <person name="Yuan L."/>
        </authorList>
    </citation>
    <scope>NUCLEOTIDE SEQUENCE [LARGE SCALE GENOMIC DNA]</scope>
    <source>
        <strain evidence="1">LY-2023</strain>
        <tissue evidence="1">Leaf</tissue>
    </source>
</reference>
<dbReference type="PANTHER" id="PTHR34775">
    <property type="entry name" value="TRANSMEMBRANE PROTEIN"/>
    <property type="match status" value="1"/>
</dbReference>
<dbReference type="PANTHER" id="PTHR34775:SF4">
    <property type="entry name" value="TRANSMEMBRANE PROTEIN"/>
    <property type="match status" value="1"/>
</dbReference>
<sequence length="174" mass="19637">MPTSKSSSVLSSPNPRSYEISNLMRRSFTKNPFSKPFVITNLRINFPHTPTNSPLDFPRKSSVGIRDGVGSLRDSMDDKENGKYHILKPAKVCSPAACSKATKNFMFLTISASCKVNESPRKKVLAERNEFTPCFAYPKSHIRKVTFAKPLEENETSGENETSVRYMNVPWKKE</sequence>
<evidence type="ECO:0000313" key="2">
    <source>
        <dbReference type="Proteomes" id="UP001359559"/>
    </source>
</evidence>
<keyword evidence="2" id="KW-1185">Reference proteome</keyword>
<evidence type="ECO:0000313" key="1">
    <source>
        <dbReference type="EMBL" id="KAK7300143.1"/>
    </source>
</evidence>
<name>A0AAN9JJM2_CLITE</name>
<dbReference type="Proteomes" id="UP001359559">
    <property type="component" value="Unassembled WGS sequence"/>
</dbReference>
<accession>A0AAN9JJM2</accession>
<gene>
    <name evidence="1" type="ORF">RJT34_10978</name>
</gene>